<keyword evidence="3" id="KW-1185">Reference proteome</keyword>
<organism evidence="2 3">
    <name type="scientific">Pleurodeles waltl</name>
    <name type="common">Iberian ribbed newt</name>
    <dbReference type="NCBI Taxonomy" id="8319"/>
    <lineage>
        <taxon>Eukaryota</taxon>
        <taxon>Metazoa</taxon>
        <taxon>Chordata</taxon>
        <taxon>Craniata</taxon>
        <taxon>Vertebrata</taxon>
        <taxon>Euteleostomi</taxon>
        <taxon>Amphibia</taxon>
        <taxon>Batrachia</taxon>
        <taxon>Caudata</taxon>
        <taxon>Salamandroidea</taxon>
        <taxon>Salamandridae</taxon>
        <taxon>Pleurodelinae</taxon>
        <taxon>Pleurodeles</taxon>
    </lineage>
</organism>
<reference evidence="2" key="1">
    <citation type="journal article" date="2022" name="bioRxiv">
        <title>Sequencing and chromosome-scale assembly of the giantPleurodeles waltlgenome.</title>
        <authorList>
            <person name="Brown T."/>
            <person name="Elewa A."/>
            <person name="Iarovenko S."/>
            <person name="Subramanian E."/>
            <person name="Araus A.J."/>
            <person name="Petzold A."/>
            <person name="Susuki M."/>
            <person name="Suzuki K.-i.T."/>
            <person name="Hayashi T."/>
            <person name="Toyoda A."/>
            <person name="Oliveira C."/>
            <person name="Osipova E."/>
            <person name="Leigh N.D."/>
            <person name="Simon A."/>
            <person name="Yun M.H."/>
        </authorList>
    </citation>
    <scope>NUCLEOTIDE SEQUENCE</scope>
    <source>
        <strain evidence="2">20211129_DDA</strain>
        <tissue evidence="2">Liver</tissue>
    </source>
</reference>
<evidence type="ECO:0000313" key="3">
    <source>
        <dbReference type="Proteomes" id="UP001066276"/>
    </source>
</evidence>
<feature type="region of interest" description="Disordered" evidence="1">
    <location>
        <begin position="141"/>
        <end position="165"/>
    </location>
</feature>
<name>A0AAV7X1F0_PLEWA</name>
<accession>A0AAV7X1F0</accession>
<feature type="compositionally biased region" description="Basic and acidic residues" evidence="1">
    <location>
        <begin position="153"/>
        <end position="165"/>
    </location>
</feature>
<feature type="compositionally biased region" description="Basic and acidic residues" evidence="1">
    <location>
        <begin position="55"/>
        <end position="100"/>
    </location>
</feature>
<comment type="caution">
    <text evidence="2">The sequence shown here is derived from an EMBL/GenBank/DDBJ whole genome shotgun (WGS) entry which is preliminary data.</text>
</comment>
<dbReference type="EMBL" id="JANPWB010000001">
    <property type="protein sequence ID" value="KAJ1218821.1"/>
    <property type="molecule type" value="Genomic_DNA"/>
</dbReference>
<gene>
    <name evidence="2" type="ORF">NDU88_006393</name>
</gene>
<proteinExistence type="predicted"/>
<sequence length="165" mass="18178">MCNLASIATVTHRLPEPTSTYPRGTQERTGIEELMSDEEFQRGEVEIEAGLSAEASEKPEAVLRSRTAERETQGEQQESRDGESRGKEADNENRRKRETGVELYGAPKSSREPAGKHGGSRHVPGVAWHSQVRLYLKLNFLPGGRKSSGAEGRTGERSCKEGEVL</sequence>
<feature type="region of interest" description="Disordered" evidence="1">
    <location>
        <begin position="14"/>
        <end position="125"/>
    </location>
</feature>
<evidence type="ECO:0000313" key="2">
    <source>
        <dbReference type="EMBL" id="KAJ1218821.1"/>
    </source>
</evidence>
<dbReference type="Proteomes" id="UP001066276">
    <property type="component" value="Chromosome 1_1"/>
</dbReference>
<dbReference type="AlphaFoldDB" id="A0AAV7X1F0"/>
<protein>
    <submittedName>
        <fullName evidence="2">Uncharacterized protein</fullName>
    </submittedName>
</protein>
<evidence type="ECO:0000256" key="1">
    <source>
        <dbReference type="SAM" id="MobiDB-lite"/>
    </source>
</evidence>